<accession>A0A1Y2ALY5</accession>
<organism evidence="1 2">
    <name type="scientific">Neocallimastix californiae</name>
    <dbReference type="NCBI Taxonomy" id="1754190"/>
    <lineage>
        <taxon>Eukaryota</taxon>
        <taxon>Fungi</taxon>
        <taxon>Fungi incertae sedis</taxon>
        <taxon>Chytridiomycota</taxon>
        <taxon>Chytridiomycota incertae sedis</taxon>
        <taxon>Neocallimastigomycetes</taxon>
        <taxon>Neocallimastigales</taxon>
        <taxon>Neocallimastigaceae</taxon>
        <taxon>Neocallimastix</taxon>
    </lineage>
</organism>
<protein>
    <submittedName>
        <fullName evidence="1">Uncharacterized protein</fullName>
    </submittedName>
</protein>
<proteinExistence type="predicted"/>
<evidence type="ECO:0000313" key="2">
    <source>
        <dbReference type="Proteomes" id="UP000193920"/>
    </source>
</evidence>
<dbReference type="AlphaFoldDB" id="A0A1Y2ALY5"/>
<comment type="caution">
    <text evidence="1">The sequence shown here is derived from an EMBL/GenBank/DDBJ whole genome shotgun (WGS) entry which is preliminary data.</text>
</comment>
<gene>
    <name evidence="1" type="ORF">LY90DRAFT_514982</name>
</gene>
<dbReference type="STRING" id="1754190.A0A1Y2ALY5"/>
<reference evidence="1 2" key="1">
    <citation type="submission" date="2016-08" db="EMBL/GenBank/DDBJ databases">
        <title>A Parts List for Fungal Cellulosomes Revealed by Comparative Genomics.</title>
        <authorList>
            <consortium name="DOE Joint Genome Institute"/>
            <person name="Haitjema C.H."/>
            <person name="Gilmore S.P."/>
            <person name="Henske J.K."/>
            <person name="Solomon K.V."/>
            <person name="De Groot R."/>
            <person name="Kuo A."/>
            <person name="Mondo S.J."/>
            <person name="Salamov A.A."/>
            <person name="Labutti K."/>
            <person name="Zhao Z."/>
            <person name="Chiniquy J."/>
            <person name="Barry K."/>
            <person name="Brewer H.M."/>
            <person name="Purvine S.O."/>
            <person name="Wright A.T."/>
            <person name="Boxma B."/>
            <person name="Van Alen T."/>
            <person name="Hackstein J.H."/>
            <person name="Baker S.E."/>
            <person name="Grigoriev I.V."/>
            <person name="O'Malley M.A."/>
        </authorList>
    </citation>
    <scope>NUCLEOTIDE SEQUENCE [LARGE SCALE GENOMIC DNA]</scope>
    <source>
        <strain evidence="1 2">G1</strain>
    </source>
</reference>
<dbReference type="Proteomes" id="UP000193920">
    <property type="component" value="Unassembled WGS sequence"/>
</dbReference>
<name>A0A1Y2ALY5_9FUNG</name>
<dbReference type="EMBL" id="MCOG01000232">
    <property type="protein sequence ID" value="ORY23593.1"/>
    <property type="molecule type" value="Genomic_DNA"/>
</dbReference>
<evidence type="ECO:0000313" key="1">
    <source>
        <dbReference type="EMBL" id="ORY23593.1"/>
    </source>
</evidence>
<sequence>MDGRYDSSQIYKKGSMYSSLTSDSSKSVLCSTYIYKEDDNGFDIVEKLWKKINSKRKLRNKKKNEDKDKKSEKKIRDTTIEFLKKSDEYFNTAEKNNIDNNIFFSKSSSFFNNINSVKSDETSNSKFNVNLFDGNYSNSKELLGGLTFNDVYDENISKSLIKITEIFGANKEGTR</sequence>
<keyword evidence="2" id="KW-1185">Reference proteome</keyword>